<dbReference type="InterPro" id="IPR019775">
    <property type="entry name" value="WD40_repeat_CS"/>
</dbReference>
<dbReference type="GO" id="GO:0007015">
    <property type="term" value="P:actin filament organization"/>
    <property type="evidence" value="ECO:0007669"/>
    <property type="project" value="TreeGrafter"/>
</dbReference>
<evidence type="ECO:0000259" key="9">
    <source>
        <dbReference type="SMART" id="SM01166"/>
    </source>
</evidence>
<dbReference type="KEGG" id="lak:106158271"/>
<dbReference type="OrthoDB" id="1850764at2759"/>
<evidence type="ECO:0000256" key="7">
    <source>
        <dbReference type="RuleBase" id="RU280818"/>
    </source>
</evidence>
<protein>
    <recommendedName>
        <fullName evidence="7">Coronin</fullName>
    </recommendedName>
</protein>
<evidence type="ECO:0000313" key="11">
    <source>
        <dbReference type="RefSeq" id="XP_013389642.1"/>
    </source>
</evidence>
<dbReference type="InterPro" id="IPR001680">
    <property type="entry name" value="WD40_rpt"/>
</dbReference>
<sequence>MSVRVVRHSKFRHVYGKAEKKDNCYENIRITKSGWDSQFCAVNPKYLAVITESGGGGSFLVLPLNKTGRVEMNSPQVVGHRGAVLDIAWCPHNDDVIASASEDCTVMVWTIPNGGLHTNLTEPAVVLMQHERRVGLIQWHPSAFNVLLSAGSDNKIIVWDVGRGMANVIITMPAIIYSVAWNYNGSKIVTSCKDKYLRILDPRTTAVIAEGKGHAGSKTSNLTVLKDGRIFTTGFSKMSDRQYGLWQDKGDGTIENLVEEDIDQSNGVLFPMYDVDTGVVYIAGKGDSKIMYFEVEGDNVYYLNSYSSKDPQRGIGMMPKRGLDVNICEVARFYKLHQKGLCEPISMIVPRKSELFQDDLYPDTASDVPAITAEQFFSGMDADPVLVTMKSGYKAPNNLIPASKPNILNKLPMKKAAVSGAVPQAKQENVSHAPVVAAVTPAREEKPAASLQAHTPARPTPAPAPAATPVPTSAPAPQESALPPSLPEDLDVAALLDEMRKLKIIVKKHEKRILTLEKKIAEAEAEADAEVEVEANGEEEQEEQEED</sequence>
<evidence type="ECO:0000313" key="10">
    <source>
        <dbReference type="Proteomes" id="UP000085678"/>
    </source>
</evidence>
<evidence type="ECO:0000256" key="5">
    <source>
        <dbReference type="ARBA" id="ARBA00023203"/>
    </source>
</evidence>
<gene>
    <name evidence="11" type="primary">LOC106158271</name>
</gene>
<dbReference type="Pfam" id="PF16300">
    <property type="entry name" value="WD40_4"/>
    <property type="match status" value="1"/>
</dbReference>
<dbReference type="AlphaFoldDB" id="A0A1S3HUC3"/>
<evidence type="ECO:0000256" key="2">
    <source>
        <dbReference type="ARBA" id="ARBA00022574"/>
    </source>
</evidence>
<feature type="region of interest" description="Disordered" evidence="8">
    <location>
        <begin position="522"/>
        <end position="547"/>
    </location>
</feature>
<dbReference type="SMART" id="SM01167">
    <property type="entry name" value="DUF1900"/>
    <property type="match status" value="1"/>
</dbReference>
<dbReference type="InterPro" id="IPR015505">
    <property type="entry name" value="Coronin"/>
</dbReference>
<evidence type="ECO:0000256" key="8">
    <source>
        <dbReference type="SAM" id="MobiDB-lite"/>
    </source>
</evidence>
<dbReference type="RefSeq" id="XP_013389642.1">
    <property type="nucleotide sequence ID" value="XM_013534188.2"/>
</dbReference>
<dbReference type="FunCoup" id="A0A1S3HUC3">
    <property type="interactions" value="887"/>
</dbReference>
<dbReference type="PROSITE" id="PS50294">
    <property type="entry name" value="WD_REPEATS_REGION"/>
    <property type="match status" value="2"/>
</dbReference>
<proteinExistence type="inferred from homology"/>
<evidence type="ECO:0000256" key="3">
    <source>
        <dbReference type="ARBA" id="ARBA00022737"/>
    </source>
</evidence>
<evidence type="ECO:0000256" key="6">
    <source>
        <dbReference type="PROSITE-ProRule" id="PRU00221"/>
    </source>
</evidence>
<dbReference type="PROSITE" id="PS50082">
    <property type="entry name" value="WD_REPEATS_2"/>
    <property type="match status" value="2"/>
</dbReference>
<keyword evidence="5" id="KW-0009">Actin-binding</keyword>
<keyword evidence="4" id="KW-0175">Coiled coil</keyword>
<feature type="region of interest" description="Disordered" evidence="8">
    <location>
        <begin position="443"/>
        <end position="485"/>
    </location>
</feature>
<organism evidence="10 11">
    <name type="scientific">Lingula anatina</name>
    <name type="common">Brachiopod</name>
    <name type="synonym">Lingula unguis</name>
    <dbReference type="NCBI Taxonomy" id="7574"/>
    <lineage>
        <taxon>Eukaryota</taxon>
        <taxon>Metazoa</taxon>
        <taxon>Spiralia</taxon>
        <taxon>Lophotrochozoa</taxon>
        <taxon>Brachiopoda</taxon>
        <taxon>Linguliformea</taxon>
        <taxon>Lingulata</taxon>
        <taxon>Lingulida</taxon>
        <taxon>Linguloidea</taxon>
        <taxon>Lingulidae</taxon>
        <taxon>Lingula</taxon>
    </lineage>
</organism>
<feature type="repeat" description="WD" evidence="6">
    <location>
        <begin position="127"/>
        <end position="161"/>
    </location>
</feature>
<accession>A0A1S3HUC3</accession>
<evidence type="ECO:0000256" key="1">
    <source>
        <dbReference type="ARBA" id="ARBA00009482"/>
    </source>
</evidence>
<feature type="compositionally biased region" description="Pro residues" evidence="8">
    <location>
        <begin position="458"/>
        <end position="474"/>
    </location>
</feature>
<dbReference type="PANTHER" id="PTHR10856:SF0">
    <property type="entry name" value="CORONIN"/>
    <property type="match status" value="1"/>
</dbReference>
<dbReference type="GO" id="GO:0051015">
    <property type="term" value="F:actin filament binding"/>
    <property type="evidence" value="ECO:0007669"/>
    <property type="project" value="TreeGrafter"/>
</dbReference>
<comment type="similarity">
    <text evidence="1 7">Belongs to the WD repeat coronin family.</text>
</comment>
<dbReference type="Proteomes" id="UP000085678">
    <property type="component" value="Unplaced"/>
</dbReference>
<dbReference type="InterPro" id="IPR015943">
    <property type="entry name" value="WD40/YVTN_repeat-like_dom_sf"/>
</dbReference>
<keyword evidence="2 6" id="KW-0853">WD repeat</keyword>
<dbReference type="SMART" id="SM01166">
    <property type="entry name" value="DUF1899"/>
    <property type="match status" value="1"/>
</dbReference>
<reference evidence="11" key="1">
    <citation type="submission" date="2025-08" db="UniProtKB">
        <authorList>
            <consortium name="RefSeq"/>
        </authorList>
    </citation>
    <scope>IDENTIFICATION</scope>
    <source>
        <tissue evidence="11">Gonads</tissue>
    </source>
</reference>
<keyword evidence="10" id="KW-1185">Reference proteome</keyword>
<feature type="compositionally biased region" description="Acidic residues" evidence="8">
    <location>
        <begin position="523"/>
        <end position="547"/>
    </location>
</feature>
<dbReference type="Gene3D" id="2.130.10.10">
    <property type="entry name" value="YVTN repeat-like/Quinoprotein amine dehydrogenase"/>
    <property type="match status" value="1"/>
</dbReference>
<name>A0A1S3HUC3_LINAN</name>
<dbReference type="FunFam" id="2.130.10.10:FF:000502">
    <property type="entry name" value="Coronin"/>
    <property type="match status" value="1"/>
</dbReference>
<dbReference type="SMART" id="SM00320">
    <property type="entry name" value="WD40"/>
    <property type="match status" value="3"/>
</dbReference>
<feature type="repeat" description="WD" evidence="6">
    <location>
        <begin position="77"/>
        <end position="119"/>
    </location>
</feature>
<dbReference type="Pfam" id="PF08953">
    <property type="entry name" value="DUF1899"/>
    <property type="match status" value="1"/>
</dbReference>
<dbReference type="GeneID" id="106158271"/>
<dbReference type="SUPFAM" id="SSF117289">
    <property type="entry name" value="Nucleoporin domain"/>
    <property type="match status" value="1"/>
</dbReference>
<dbReference type="InParanoid" id="A0A1S3HUC3"/>
<dbReference type="PROSITE" id="PS00678">
    <property type="entry name" value="WD_REPEATS_1"/>
    <property type="match status" value="1"/>
</dbReference>
<evidence type="ECO:0000256" key="4">
    <source>
        <dbReference type="ARBA" id="ARBA00023054"/>
    </source>
</evidence>
<keyword evidence="3 7" id="KW-0677">Repeat</keyword>
<feature type="domain" description="DUF1899" evidence="9">
    <location>
        <begin position="4"/>
        <end position="68"/>
    </location>
</feature>
<dbReference type="InterPro" id="IPR015048">
    <property type="entry name" value="DUF1899"/>
</dbReference>
<dbReference type="PANTHER" id="PTHR10856">
    <property type="entry name" value="CORONIN"/>
    <property type="match status" value="1"/>
</dbReference>
<dbReference type="STRING" id="7574.A0A1S3HUC3"/>
<dbReference type="Pfam" id="PF00400">
    <property type="entry name" value="WD40"/>
    <property type="match status" value="2"/>
</dbReference>